<sequence>MASNSEPIFPEDVERLIHEAVMNNSREMRGTMALVASKFHAWTKPFLYHTVVILSKDNWPQRVHEFLIPNASFIRTLALSAPLAEFQDEISHIHALVEAALGVRSLAVPWRIWARLHREFGFLQLKNIYLIWDYNATSVPTLNSLRHPSALKQLTIYAPADLRNPLISFRPWGELYLPDTSRCTNLEYVAYAADRTPVPSIGYLCEDIPSLKAAVFVLVNVPEPRQGEEDGLVMEDKEVYPNFSTVWIERSGMVFWEWLARAEGRESLLDPPLLHVVQSTEE</sequence>
<gene>
    <name evidence="1" type="ORF">FB45DRAFT_1128459</name>
</gene>
<evidence type="ECO:0000313" key="1">
    <source>
        <dbReference type="EMBL" id="KAJ7608716.1"/>
    </source>
</evidence>
<proteinExistence type="predicted"/>
<protein>
    <submittedName>
        <fullName evidence="1">Uncharacterized protein</fullName>
    </submittedName>
</protein>
<dbReference type="AlphaFoldDB" id="A0AAD7FAF1"/>
<keyword evidence="2" id="KW-1185">Reference proteome</keyword>
<evidence type="ECO:0000313" key="2">
    <source>
        <dbReference type="Proteomes" id="UP001221142"/>
    </source>
</evidence>
<reference evidence="1" key="1">
    <citation type="submission" date="2023-03" db="EMBL/GenBank/DDBJ databases">
        <title>Massive genome expansion in bonnet fungi (Mycena s.s.) driven by repeated elements and novel gene families across ecological guilds.</title>
        <authorList>
            <consortium name="Lawrence Berkeley National Laboratory"/>
            <person name="Harder C.B."/>
            <person name="Miyauchi S."/>
            <person name="Viragh M."/>
            <person name="Kuo A."/>
            <person name="Thoen E."/>
            <person name="Andreopoulos B."/>
            <person name="Lu D."/>
            <person name="Skrede I."/>
            <person name="Drula E."/>
            <person name="Henrissat B."/>
            <person name="Morin E."/>
            <person name="Kohler A."/>
            <person name="Barry K."/>
            <person name="LaButti K."/>
            <person name="Morin E."/>
            <person name="Salamov A."/>
            <person name="Lipzen A."/>
            <person name="Mereny Z."/>
            <person name="Hegedus B."/>
            <person name="Baldrian P."/>
            <person name="Stursova M."/>
            <person name="Weitz H."/>
            <person name="Taylor A."/>
            <person name="Grigoriev I.V."/>
            <person name="Nagy L.G."/>
            <person name="Martin F."/>
            <person name="Kauserud H."/>
        </authorList>
    </citation>
    <scope>NUCLEOTIDE SEQUENCE</scope>
    <source>
        <strain evidence="1">9284</strain>
    </source>
</reference>
<organism evidence="1 2">
    <name type="scientific">Roridomyces roridus</name>
    <dbReference type="NCBI Taxonomy" id="1738132"/>
    <lineage>
        <taxon>Eukaryota</taxon>
        <taxon>Fungi</taxon>
        <taxon>Dikarya</taxon>
        <taxon>Basidiomycota</taxon>
        <taxon>Agaricomycotina</taxon>
        <taxon>Agaricomycetes</taxon>
        <taxon>Agaricomycetidae</taxon>
        <taxon>Agaricales</taxon>
        <taxon>Marasmiineae</taxon>
        <taxon>Mycenaceae</taxon>
        <taxon>Roridomyces</taxon>
    </lineage>
</organism>
<name>A0AAD7FAF1_9AGAR</name>
<comment type="caution">
    <text evidence="1">The sequence shown here is derived from an EMBL/GenBank/DDBJ whole genome shotgun (WGS) entry which is preliminary data.</text>
</comment>
<dbReference type="Proteomes" id="UP001221142">
    <property type="component" value="Unassembled WGS sequence"/>
</dbReference>
<accession>A0AAD7FAF1</accession>
<dbReference type="EMBL" id="JARKIF010000043">
    <property type="protein sequence ID" value="KAJ7608716.1"/>
    <property type="molecule type" value="Genomic_DNA"/>
</dbReference>